<dbReference type="PROSITE" id="PS51257">
    <property type="entry name" value="PROKAR_LIPOPROTEIN"/>
    <property type="match status" value="1"/>
</dbReference>
<dbReference type="EMBL" id="AP022853">
    <property type="protein sequence ID" value="BCB25881.1"/>
    <property type="molecule type" value="Genomic_DNA"/>
</dbReference>
<dbReference type="KEGG" id="slac:SKTS_07670"/>
<evidence type="ECO:0000313" key="2">
    <source>
        <dbReference type="EMBL" id="BCB25881.1"/>
    </source>
</evidence>
<sequence>MLPYKLTSTIVLLALTACTPHYPLGIPEEQWQAMSTAQRLQAQEKQAELKRAEAERQAAEARARVAEAERQRAELETRRQEARYGERVQCILSNAEAYLGGKWRTIEPVALDLVQGMEISFNLTEPSSRTVSYRTPAYAYFDGQSVGLCRDDDDDRRNPSTCARVLGTFADYRRGFEQRIETSRFLRGRMRCDLVPAQDVPRRHDYR</sequence>
<keyword evidence="3" id="KW-1185">Reference proteome</keyword>
<feature type="coiled-coil region" evidence="1">
    <location>
        <begin position="35"/>
        <end position="85"/>
    </location>
</feature>
<dbReference type="AlphaFoldDB" id="A0A6F8V9R6"/>
<dbReference type="Proteomes" id="UP000502260">
    <property type="component" value="Chromosome"/>
</dbReference>
<evidence type="ECO:0000313" key="3">
    <source>
        <dbReference type="Proteomes" id="UP000502260"/>
    </source>
</evidence>
<accession>A0A6F8V9R6</accession>
<proteinExistence type="predicted"/>
<gene>
    <name evidence="2" type="ORF">SKTS_07670</name>
</gene>
<protein>
    <recommendedName>
        <fullName evidence="4">Lipoprotein</fullName>
    </recommendedName>
</protein>
<evidence type="ECO:0008006" key="4">
    <source>
        <dbReference type="Google" id="ProtNLM"/>
    </source>
</evidence>
<name>A0A6F8V9R6_9PROT</name>
<keyword evidence="1" id="KW-0175">Coiled coil</keyword>
<evidence type="ECO:0000256" key="1">
    <source>
        <dbReference type="SAM" id="Coils"/>
    </source>
</evidence>
<reference evidence="3" key="1">
    <citation type="submission" date="2020-03" db="EMBL/GenBank/DDBJ databases">
        <title>Complete genome sequence of sulfur-oxidizing bacterium skT11.</title>
        <authorList>
            <person name="Kanda M."/>
            <person name="Kojima H."/>
            <person name="Fukui M."/>
        </authorList>
    </citation>
    <scope>NUCLEOTIDE SEQUENCE [LARGE SCALE GENOMIC DNA]</scope>
    <source>
        <strain evidence="3">skT11</strain>
    </source>
</reference>
<organism evidence="2 3">
    <name type="scientific">Sulfurimicrobium lacus</name>
    <dbReference type="NCBI Taxonomy" id="2715678"/>
    <lineage>
        <taxon>Bacteria</taxon>
        <taxon>Pseudomonadati</taxon>
        <taxon>Pseudomonadota</taxon>
        <taxon>Betaproteobacteria</taxon>
        <taxon>Nitrosomonadales</taxon>
        <taxon>Sulfuricellaceae</taxon>
        <taxon>Sulfurimicrobium</taxon>
    </lineage>
</organism>